<feature type="signal peptide" evidence="1">
    <location>
        <begin position="1"/>
        <end position="21"/>
    </location>
</feature>
<name>A0A255GL31_9ACTN</name>
<organism evidence="3 4">
    <name type="scientific">Enemella dayhoffiae</name>
    <dbReference type="NCBI Taxonomy" id="2016507"/>
    <lineage>
        <taxon>Bacteria</taxon>
        <taxon>Bacillati</taxon>
        <taxon>Actinomycetota</taxon>
        <taxon>Actinomycetes</taxon>
        <taxon>Propionibacteriales</taxon>
        <taxon>Propionibacteriaceae</taxon>
        <taxon>Enemella</taxon>
    </lineage>
</organism>
<dbReference type="InterPro" id="IPR039424">
    <property type="entry name" value="SBP_5"/>
</dbReference>
<feature type="chain" id="PRO_5039629907" evidence="1">
    <location>
        <begin position="22"/>
        <end position="509"/>
    </location>
</feature>
<dbReference type="GO" id="GO:0043190">
    <property type="term" value="C:ATP-binding cassette (ABC) transporter complex"/>
    <property type="evidence" value="ECO:0007669"/>
    <property type="project" value="InterPro"/>
</dbReference>
<evidence type="ECO:0000256" key="1">
    <source>
        <dbReference type="SAM" id="SignalP"/>
    </source>
</evidence>
<dbReference type="RefSeq" id="WP_094365435.1">
    <property type="nucleotide sequence ID" value="NZ_NMVQ01000047.1"/>
</dbReference>
<dbReference type="SUPFAM" id="SSF53850">
    <property type="entry name" value="Periplasmic binding protein-like II"/>
    <property type="match status" value="1"/>
</dbReference>
<dbReference type="EMBL" id="NMVQ01000047">
    <property type="protein sequence ID" value="OYO16548.1"/>
    <property type="molecule type" value="Genomic_DNA"/>
</dbReference>
<evidence type="ECO:0000313" key="3">
    <source>
        <dbReference type="EMBL" id="OYO16548.1"/>
    </source>
</evidence>
<dbReference type="GO" id="GO:0015833">
    <property type="term" value="P:peptide transport"/>
    <property type="evidence" value="ECO:0007669"/>
    <property type="project" value="TreeGrafter"/>
</dbReference>
<dbReference type="Gene3D" id="3.10.105.10">
    <property type="entry name" value="Dipeptide-binding Protein, Domain 3"/>
    <property type="match status" value="1"/>
</dbReference>
<dbReference type="InterPro" id="IPR000914">
    <property type="entry name" value="SBP_5_dom"/>
</dbReference>
<comment type="caution">
    <text evidence="3">The sequence shown here is derived from an EMBL/GenBank/DDBJ whole genome shotgun (WGS) entry which is preliminary data.</text>
</comment>
<keyword evidence="1" id="KW-0732">Signal</keyword>
<dbReference type="AlphaFoldDB" id="A0A255GL31"/>
<dbReference type="PIRSF" id="PIRSF002741">
    <property type="entry name" value="MppA"/>
    <property type="match status" value="1"/>
</dbReference>
<sequence length="509" mass="54848">MVRTKLIGLAAVLAIAVTACGGGGGQSSPANPADIDPNATLRYSTTYGTSSWDPHKTKVTSDVILLNNVYEPLVRRDAEGKAIPGLAESWQLSQDTKKLTLKLRSGATFTDGEPVNAAAAKKNLERAKEKDSITANLLALVTAVNTPDESTVELQLNRPGGALPLVLSDLPGMLVSPKAMANPESLKTTPVGAGPFKLVSQQPGAKYELEANAGYWKKGTPKVKKMTWDIMVDPQTRLNAIQSSQLDVGITATNIIEPAKQQGLQVKVRPSLNTYIMNFNQRRSEFGKLEVRQAIFYAIDRNEIVKGALEGQGEAGSQMFPKGYFGHDPSLKEMYEPNLDKAKELLAKGGVPNGFTFEAVVLNQPVYMTQAEIIKARLAKIGVTMNLRPLSGTEVSPAFFRGEADAIVTAHVGRPDPTQTLEAWFAKESPTNPSKSEPAGLREAIDQANSTTDNAQRTALIGKASKLVMENALIVPLAQYNLGSVYSNKVAGYEPFLVGDEWRDVGVTR</sequence>
<dbReference type="InterPro" id="IPR030678">
    <property type="entry name" value="Peptide/Ni-bd"/>
</dbReference>
<reference evidence="3 4" key="1">
    <citation type="submission" date="2017-07" db="EMBL/GenBank/DDBJ databases">
        <title>Draft whole genome sequences of clinical Proprionibacteriaceae strains.</title>
        <authorList>
            <person name="Bernier A.-M."/>
            <person name="Bernard K."/>
            <person name="Domingo M.-C."/>
        </authorList>
    </citation>
    <scope>NUCLEOTIDE SEQUENCE [LARGE SCALE GENOMIC DNA]</scope>
    <source>
        <strain evidence="3 4">NML 130396</strain>
    </source>
</reference>
<dbReference type="Gene3D" id="3.90.76.10">
    <property type="entry name" value="Dipeptide-binding Protein, Domain 1"/>
    <property type="match status" value="1"/>
</dbReference>
<dbReference type="OrthoDB" id="9764591at2"/>
<keyword evidence="4" id="KW-1185">Reference proteome</keyword>
<dbReference type="Gene3D" id="3.40.190.10">
    <property type="entry name" value="Periplasmic binding protein-like II"/>
    <property type="match status" value="1"/>
</dbReference>
<dbReference type="Proteomes" id="UP000216311">
    <property type="component" value="Unassembled WGS sequence"/>
</dbReference>
<evidence type="ECO:0000259" key="2">
    <source>
        <dbReference type="Pfam" id="PF00496"/>
    </source>
</evidence>
<accession>A0A255GL31</accession>
<proteinExistence type="predicted"/>
<dbReference type="PANTHER" id="PTHR30290">
    <property type="entry name" value="PERIPLASMIC BINDING COMPONENT OF ABC TRANSPORTER"/>
    <property type="match status" value="1"/>
</dbReference>
<feature type="domain" description="Solute-binding protein family 5" evidence="2">
    <location>
        <begin position="82"/>
        <end position="427"/>
    </location>
</feature>
<dbReference type="Pfam" id="PF00496">
    <property type="entry name" value="SBP_bac_5"/>
    <property type="match status" value="1"/>
</dbReference>
<gene>
    <name evidence="3" type="ORF">CGZ93_17430</name>
</gene>
<evidence type="ECO:0000313" key="4">
    <source>
        <dbReference type="Proteomes" id="UP000216311"/>
    </source>
</evidence>
<dbReference type="GO" id="GO:1904680">
    <property type="term" value="F:peptide transmembrane transporter activity"/>
    <property type="evidence" value="ECO:0007669"/>
    <property type="project" value="TreeGrafter"/>
</dbReference>
<dbReference type="GO" id="GO:0042597">
    <property type="term" value="C:periplasmic space"/>
    <property type="evidence" value="ECO:0007669"/>
    <property type="project" value="UniProtKB-ARBA"/>
</dbReference>
<protein>
    <submittedName>
        <fullName evidence="3">ABC transporter substrate-binding protein</fullName>
    </submittedName>
</protein>
<dbReference type="PROSITE" id="PS51257">
    <property type="entry name" value="PROKAR_LIPOPROTEIN"/>
    <property type="match status" value="1"/>
</dbReference>